<proteinExistence type="predicted"/>
<name>A0A0C2WT23_AMAMK</name>
<feature type="transmembrane region" description="Helical" evidence="1">
    <location>
        <begin position="46"/>
        <end position="67"/>
    </location>
</feature>
<protein>
    <submittedName>
        <fullName evidence="2">Uncharacterized protein</fullName>
    </submittedName>
</protein>
<evidence type="ECO:0000256" key="1">
    <source>
        <dbReference type="SAM" id="Phobius"/>
    </source>
</evidence>
<dbReference type="InParanoid" id="A0A0C2WT23"/>
<reference evidence="2 3" key="1">
    <citation type="submission" date="2014-04" db="EMBL/GenBank/DDBJ databases">
        <title>Evolutionary Origins and Diversification of the Mycorrhizal Mutualists.</title>
        <authorList>
            <consortium name="DOE Joint Genome Institute"/>
            <consortium name="Mycorrhizal Genomics Consortium"/>
            <person name="Kohler A."/>
            <person name="Kuo A."/>
            <person name="Nagy L.G."/>
            <person name="Floudas D."/>
            <person name="Copeland A."/>
            <person name="Barry K.W."/>
            <person name="Cichocki N."/>
            <person name="Veneault-Fourrey C."/>
            <person name="LaButti K."/>
            <person name="Lindquist E.A."/>
            <person name="Lipzen A."/>
            <person name="Lundell T."/>
            <person name="Morin E."/>
            <person name="Murat C."/>
            <person name="Riley R."/>
            <person name="Ohm R."/>
            <person name="Sun H."/>
            <person name="Tunlid A."/>
            <person name="Henrissat B."/>
            <person name="Grigoriev I.V."/>
            <person name="Hibbett D.S."/>
            <person name="Martin F."/>
        </authorList>
    </citation>
    <scope>NUCLEOTIDE SEQUENCE [LARGE SCALE GENOMIC DNA]</scope>
    <source>
        <strain evidence="2 3">Koide BX008</strain>
    </source>
</reference>
<evidence type="ECO:0000313" key="2">
    <source>
        <dbReference type="EMBL" id="KIL64862.1"/>
    </source>
</evidence>
<dbReference type="AlphaFoldDB" id="A0A0C2WT23"/>
<accession>A0A0C2WT23</accession>
<gene>
    <name evidence="2" type="ORF">M378DRAFT_565676</name>
</gene>
<keyword evidence="1" id="KW-0812">Transmembrane</keyword>
<evidence type="ECO:0000313" key="3">
    <source>
        <dbReference type="Proteomes" id="UP000054549"/>
    </source>
</evidence>
<keyword evidence="1" id="KW-1133">Transmembrane helix</keyword>
<dbReference type="EMBL" id="KN818246">
    <property type="protein sequence ID" value="KIL64862.1"/>
    <property type="molecule type" value="Genomic_DNA"/>
</dbReference>
<dbReference type="Proteomes" id="UP000054549">
    <property type="component" value="Unassembled WGS sequence"/>
</dbReference>
<sequence length="174" mass="19611">MLCQEVRPHTCKQIRQLRKIDYDYDNNAYIIDAYNMPLRCSTPPQLIMAVTMNLAGSSAIALALWGIDDKLVHVRRPSSAFIFPSHTPHSVAAPDLPSRLPQPIVRNLLPRAQAGHSDCRPRSGVDHVSSEREKLLCRDSEVADSGYSYVCCLSLRRFAIHQPCTSYHRQSGWP</sequence>
<organism evidence="2 3">
    <name type="scientific">Amanita muscaria (strain Koide BX008)</name>
    <dbReference type="NCBI Taxonomy" id="946122"/>
    <lineage>
        <taxon>Eukaryota</taxon>
        <taxon>Fungi</taxon>
        <taxon>Dikarya</taxon>
        <taxon>Basidiomycota</taxon>
        <taxon>Agaricomycotina</taxon>
        <taxon>Agaricomycetes</taxon>
        <taxon>Agaricomycetidae</taxon>
        <taxon>Agaricales</taxon>
        <taxon>Pluteineae</taxon>
        <taxon>Amanitaceae</taxon>
        <taxon>Amanita</taxon>
    </lineage>
</organism>
<keyword evidence="1" id="KW-0472">Membrane</keyword>
<dbReference type="HOGENOM" id="CLU_1539623_0_0_1"/>
<keyword evidence="3" id="KW-1185">Reference proteome</keyword>